<protein>
    <submittedName>
        <fullName evidence="2">Uncharacterized protein</fullName>
    </submittedName>
</protein>
<evidence type="ECO:0000313" key="3">
    <source>
        <dbReference type="Proteomes" id="UP001366503"/>
    </source>
</evidence>
<reference evidence="2 3" key="1">
    <citation type="submission" date="2022-12" db="EMBL/GenBank/DDBJ databases">
        <authorList>
            <person name="Muema E."/>
        </authorList>
    </citation>
    <scope>NUCLEOTIDE SEQUENCE [LARGE SCALE GENOMIC DNA]</scope>
    <source>
        <strain evidence="3">1330</strain>
    </source>
</reference>
<keyword evidence="3" id="KW-1185">Reference proteome</keyword>
<evidence type="ECO:0000256" key="1">
    <source>
        <dbReference type="SAM" id="MobiDB-lite"/>
    </source>
</evidence>
<gene>
    <name evidence="2" type="ORF">O7A05_02870</name>
</gene>
<organism evidence="2 3">
    <name type="scientific">Mesorhizobium argentiipisi</name>
    <dbReference type="NCBI Taxonomy" id="3015175"/>
    <lineage>
        <taxon>Bacteria</taxon>
        <taxon>Pseudomonadati</taxon>
        <taxon>Pseudomonadota</taxon>
        <taxon>Alphaproteobacteria</taxon>
        <taxon>Hyphomicrobiales</taxon>
        <taxon>Phyllobacteriaceae</taxon>
        <taxon>Mesorhizobium</taxon>
    </lineage>
</organism>
<feature type="region of interest" description="Disordered" evidence="1">
    <location>
        <begin position="29"/>
        <end position="61"/>
    </location>
</feature>
<comment type="caution">
    <text evidence="2">The sequence shown here is derived from an EMBL/GenBank/DDBJ whole genome shotgun (WGS) entry which is preliminary data.</text>
</comment>
<accession>A0ABU8K7I8</accession>
<sequence>MTVHAKNVETATVSESGTEVFIPLNKLKKSPRNARKTPPSWTRRLRSPTAAPWRGGSNLQHRRRISATTGAAARIPASFLLENFPAAPLARPRHST</sequence>
<name>A0ABU8K7I8_9HYPH</name>
<dbReference type="RefSeq" id="WP_337091402.1">
    <property type="nucleotide sequence ID" value="NZ_JAPYKO010000001.1"/>
</dbReference>
<dbReference type="Proteomes" id="UP001366503">
    <property type="component" value="Unassembled WGS sequence"/>
</dbReference>
<proteinExistence type="predicted"/>
<evidence type="ECO:0000313" key="2">
    <source>
        <dbReference type="EMBL" id="MEI9401138.1"/>
    </source>
</evidence>
<dbReference type="EMBL" id="JAPYKO010000001">
    <property type="protein sequence ID" value="MEI9401138.1"/>
    <property type="molecule type" value="Genomic_DNA"/>
</dbReference>